<accession>A0A1C7MWG4</accession>
<evidence type="ECO:0000313" key="2">
    <source>
        <dbReference type="Proteomes" id="UP000093000"/>
    </source>
</evidence>
<sequence>MQLLDQAESLIIASVTATDKEQFQKNHQELKTVKAKLKYALDSQKLIKPSPDSMVVPLGLPLFQWRGGPIQNDNQIVFENVNDVLNKFVTVVRSCGLNVN</sequence>
<evidence type="ECO:0000313" key="1">
    <source>
        <dbReference type="EMBL" id="OBZ81118.1"/>
    </source>
</evidence>
<reference evidence="1 2" key="1">
    <citation type="submission" date="2016-03" db="EMBL/GenBank/DDBJ databases">
        <title>Choanephora cucurbitarum.</title>
        <authorList>
            <person name="Min B."/>
            <person name="Park H."/>
            <person name="Park J.-H."/>
            <person name="Shin H.-D."/>
            <person name="Choi I.-G."/>
        </authorList>
    </citation>
    <scope>NUCLEOTIDE SEQUENCE [LARGE SCALE GENOMIC DNA]</scope>
    <source>
        <strain evidence="1 2">KUS-F28377</strain>
    </source>
</reference>
<keyword evidence="2" id="KW-1185">Reference proteome</keyword>
<dbReference type="InParanoid" id="A0A1C7MWG4"/>
<comment type="caution">
    <text evidence="1">The sequence shown here is derived from an EMBL/GenBank/DDBJ whole genome shotgun (WGS) entry which is preliminary data.</text>
</comment>
<dbReference type="Proteomes" id="UP000093000">
    <property type="component" value="Unassembled WGS sequence"/>
</dbReference>
<name>A0A1C7MWG4_9FUNG</name>
<organism evidence="1 2">
    <name type="scientific">Choanephora cucurbitarum</name>
    <dbReference type="NCBI Taxonomy" id="101091"/>
    <lineage>
        <taxon>Eukaryota</taxon>
        <taxon>Fungi</taxon>
        <taxon>Fungi incertae sedis</taxon>
        <taxon>Mucoromycota</taxon>
        <taxon>Mucoromycotina</taxon>
        <taxon>Mucoromycetes</taxon>
        <taxon>Mucorales</taxon>
        <taxon>Mucorineae</taxon>
        <taxon>Choanephoraceae</taxon>
        <taxon>Choanephoroideae</taxon>
        <taxon>Choanephora</taxon>
    </lineage>
</organism>
<gene>
    <name evidence="1" type="ORF">A0J61_10833</name>
</gene>
<proteinExistence type="predicted"/>
<protein>
    <submittedName>
        <fullName evidence="1">Uncharacterized protein</fullName>
    </submittedName>
</protein>
<dbReference type="AlphaFoldDB" id="A0A1C7MWG4"/>
<dbReference type="EMBL" id="LUGH01001429">
    <property type="protein sequence ID" value="OBZ81118.1"/>
    <property type="molecule type" value="Genomic_DNA"/>
</dbReference>